<name>A0A285ZXY7_9SPHI</name>
<dbReference type="Pfam" id="PF03597">
    <property type="entry name" value="FixS"/>
    <property type="match status" value="1"/>
</dbReference>
<evidence type="ECO:0000313" key="3">
    <source>
        <dbReference type="Proteomes" id="UP000219281"/>
    </source>
</evidence>
<reference evidence="3" key="1">
    <citation type="submission" date="2017-09" db="EMBL/GenBank/DDBJ databases">
        <authorList>
            <person name="Varghese N."/>
            <person name="Submissions S."/>
        </authorList>
    </citation>
    <scope>NUCLEOTIDE SEQUENCE [LARGE SCALE GENOMIC DNA]</scope>
    <source>
        <strain evidence="3">CGMCC 1.12803</strain>
    </source>
</reference>
<keyword evidence="1" id="KW-1133">Transmembrane helix</keyword>
<accession>A0A285ZXY7</accession>
<keyword evidence="3" id="KW-1185">Reference proteome</keyword>
<evidence type="ECO:0000313" key="2">
    <source>
        <dbReference type="EMBL" id="SOD14477.1"/>
    </source>
</evidence>
<keyword evidence="1" id="KW-0812">Transmembrane</keyword>
<dbReference type="PANTHER" id="PTHR41532:SF1">
    <property type="entry name" value="FIXS PROTEIN"/>
    <property type="match status" value="1"/>
</dbReference>
<evidence type="ECO:0000256" key="1">
    <source>
        <dbReference type="SAM" id="Phobius"/>
    </source>
</evidence>
<dbReference type="NCBIfam" id="TIGR00847">
    <property type="entry name" value="ccoS"/>
    <property type="match status" value="1"/>
</dbReference>
<keyword evidence="1" id="KW-0472">Membrane</keyword>
<protein>
    <submittedName>
        <fullName evidence="2">Cytochrome oxidase maturation protein, cbb3-type</fullName>
    </submittedName>
</protein>
<gene>
    <name evidence="2" type="ORF">SAMN06297358_1594</name>
</gene>
<feature type="transmembrane region" description="Helical" evidence="1">
    <location>
        <begin position="6"/>
        <end position="26"/>
    </location>
</feature>
<sequence>MNILYFLIGCSVLVALVFLGAFFWALKSGQHDDVYTPSVRILFDDEVINPETVEASKNPQTAKSDNNHISD</sequence>
<dbReference type="OrthoDB" id="9802763at2"/>
<dbReference type="Proteomes" id="UP000219281">
    <property type="component" value="Unassembled WGS sequence"/>
</dbReference>
<dbReference type="PANTHER" id="PTHR41532">
    <property type="entry name" value="FIXS PROTEIN"/>
    <property type="match status" value="1"/>
</dbReference>
<proteinExistence type="predicted"/>
<dbReference type="InterPro" id="IPR004714">
    <property type="entry name" value="Cyt_oxidase_maturation_cbb3"/>
</dbReference>
<organism evidence="2 3">
    <name type="scientific">Pedobacter xixiisoli</name>
    <dbReference type="NCBI Taxonomy" id="1476464"/>
    <lineage>
        <taxon>Bacteria</taxon>
        <taxon>Pseudomonadati</taxon>
        <taxon>Bacteroidota</taxon>
        <taxon>Sphingobacteriia</taxon>
        <taxon>Sphingobacteriales</taxon>
        <taxon>Sphingobacteriaceae</taxon>
        <taxon>Pedobacter</taxon>
    </lineage>
</organism>
<dbReference type="AlphaFoldDB" id="A0A285ZXY7"/>
<dbReference type="EMBL" id="OCMT01000002">
    <property type="protein sequence ID" value="SOD14477.1"/>
    <property type="molecule type" value="Genomic_DNA"/>
</dbReference>
<dbReference type="RefSeq" id="WP_097130680.1">
    <property type="nucleotide sequence ID" value="NZ_OCMT01000002.1"/>
</dbReference>